<dbReference type="GO" id="GO:0003796">
    <property type="term" value="F:lysozyme activity"/>
    <property type="evidence" value="ECO:0007669"/>
    <property type="project" value="UniProtKB-EC"/>
</dbReference>
<keyword evidence="7" id="KW-1185">Reference proteome</keyword>
<protein>
    <recommendedName>
        <fullName evidence="3">Lysozyme</fullName>
        <ecNumber evidence="3">3.2.1.17</ecNumber>
    </recommendedName>
</protein>
<name>A0A272EN57_9RHOO</name>
<comment type="similarity">
    <text evidence="3">Belongs to the glycosyl hydrolase 24 family.</text>
</comment>
<keyword evidence="1 3" id="KW-0929">Antimicrobial</keyword>
<dbReference type="InterPro" id="IPR023347">
    <property type="entry name" value="Lysozyme_dom_sf"/>
</dbReference>
<dbReference type="EMBL" id="MDUX01000073">
    <property type="protein sequence ID" value="KAF7597974.1"/>
    <property type="molecule type" value="Genomic_DNA"/>
</dbReference>
<dbReference type="SUPFAM" id="SSF53955">
    <property type="entry name" value="Lysozyme-like"/>
    <property type="match status" value="1"/>
</dbReference>
<dbReference type="AlphaFoldDB" id="A0A272EN57"/>
<evidence type="ECO:0000313" key="4">
    <source>
        <dbReference type="EMBL" id="KAF7597974.1"/>
    </source>
</evidence>
<dbReference type="Proteomes" id="UP000216107">
    <property type="component" value="Unassembled WGS sequence"/>
</dbReference>
<comment type="caution">
    <text evidence="5">The sequence shown here is derived from an EMBL/GenBank/DDBJ whole genome shotgun (WGS) entry which is preliminary data.</text>
</comment>
<sequence>MMQRRSIATLGMSAMAALVWVAFEGWEPVAKPPIPGDVPTHGFGATTHADGSPVKLGEAITPVQAVRRLVQSSDEYGRALQRCLGDGVELHQHEWDAFVLLAKNVGAGAVCRSSVVPKLQARQYGAACSTILDFAGITRVVDGKRVRLSCEARANGCYGVWRARQAEYSLCSAGEYPK</sequence>
<dbReference type="InterPro" id="IPR023346">
    <property type="entry name" value="Lysozyme-like_dom_sf"/>
</dbReference>
<comment type="catalytic activity">
    <reaction evidence="3">
        <text>Hydrolysis of (1-&gt;4)-beta-linkages between N-acetylmuramic acid and N-acetyl-D-glucosamine residues in a peptidoglycan and between N-acetyl-D-glucosamine residues in chitodextrins.</text>
        <dbReference type="EC" id="3.2.1.17"/>
    </reaction>
</comment>
<dbReference type="OrthoDB" id="8141296at2"/>
<proteinExistence type="inferred from homology"/>
<accession>A0A272EN57</accession>
<dbReference type="InterPro" id="IPR002196">
    <property type="entry name" value="Glyco_hydro_24"/>
</dbReference>
<dbReference type="Gene3D" id="1.10.530.40">
    <property type="match status" value="1"/>
</dbReference>
<gene>
    <name evidence="4" type="ORF">BGI27_15860</name>
    <name evidence="5" type="ORF">CGU29_15770</name>
</gene>
<keyword evidence="3 5" id="KW-0378">Hydrolase</keyword>
<reference evidence="5 6" key="2">
    <citation type="submission" date="2017-07" db="EMBL/GenBank/DDBJ databases">
        <title>Candidatus Dactylopiibacterium carminicum, a nitrogen-fixing symbiont of the cochineal insect Dactylopius coccus and Dactylopius opuntiae (Hemiptera: Coccoidea: Dactylopiidae).</title>
        <authorList>
            <person name="Vera A."/>
        </authorList>
    </citation>
    <scope>NUCLEOTIDE SEQUENCE [LARGE SCALE GENOMIC DNA]</scope>
    <source>
        <strain evidence="5 6">NFDCM</strain>
    </source>
</reference>
<evidence type="ECO:0000256" key="1">
    <source>
        <dbReference type="ARBA" id="ARBA00022529"/>
    </source>
</evidence>
<keyword evidence="2 3" id="KW-0081">Bacteriolytic enzyme</keyword>
<dbReference type="EMBL" id="NMRN01000075">
    <property type="protein sequence ID" value="PAS91547.1"/>
    <property type="molecule type" value="Genomic_DNA"/>
</dbReference>
<evidence type="ECO:0000256" key="3">
    <source>
        <dbReference type="RuleBase" id="RU003788"/>
    </source>
</evidence>
<evidence type="ECO:0000256" key="2">
    <source>
        <dbReference type="ARBA" id="ARBA00022638"/>
    </source>
</evidence>
<dbReference type="Proteomes" id="UP000623509">
    <property type="component" value="Unassembled WGS sequence"/>
</dbReference>
<organism evidence="5 6">
    <name type="scientific">Candidatus Dactylopiibacterium carminicum</name>
    <dbReference type="NCBI Taxonomy" id="857335"/>
    <lineage>
        <taxon>Bacteria</taxon>
        <taxon>Pseudomonadati</taxon>
        <taxon>Pseudomonadota</taxon>
        <taxon>Betaproteobacteria</taxon>
        <taxon>Rhodocyclales</taxon>
        <taxon>Rhodocyclaceae</taxon>
        <taxon>Candidatus Dactylopiibacterium</taxon>
    </lineage>
</organism>
<dbReference type="Pfam" id="PF00959">
    <property type="entry name" value="Phage_lysozyme"/>
    <property type="match status" value="1"/>
</dbReference>
<dbReference type="InterPro" id="IPR051018">
    <property type="entry name" value="Bacteriophage_GH24"/>
</dbReference>
<dbReference type="GO" id="GO:0009253">
    <property type="term" value="P:peptidoglycan catabolic process"/>
    <property type="evidence" value="ECO:0007669"/>
    <property type="project" value="InterPro"/>
</dbReference>
<evidence type="ECO:0000313" key="5">
    <source>
        <dbReference type="EMBL" id="PAS91547.1"/>
    </source>
</evidence>
<dbReference type="PANTHER" id="PTHR38107:SF3">
    <property type="entry name" value="LYSOZYME RRRD-RELATED"/>
    <property type="match status" value="1"/>
</dbReference>
<dbReference type="GO" id="GO:0016998">
    <property type="term" value="P:cell wall macromolecule catabolic process"/>
    <property type="evidence" value="ECO:0007669"/>
    <property type="project" value="InterPro"/>
</dbReference>
<dbReference type="RefSeq" id="WP_095525805.1">
    <property type="nucleotide sequence ID" value="NZ_MDUX01000073.1"/>
</dbReference>
<dbReference type="EC" id="3.2.1.17" evidence="3"/>
<reference evidence="4 7" key="1">
    <citation type="submission" date="2016-08" db="EMBL/GenBank/DDBJ databases">
        <title>Candidatus Dactylopiibacterium carminicum genome sequence.</title>
        <authorList>
            <person name="Ramirez-Puebla S.T."/>
            <person name="Ormeno-Orrillo E."/>
            <person name="Vera-Ponce De Leon A."/>
            <person name="Luis L."/>
            <person name="Sanchez-Flores A."/>
            <person name="Monica R."/>
            <person name="Martinez-Romero E."/>
        </authorList>
    </citation>
    <scope>NUCLEOTIDE SEQUENCE [LARGE SCALE GENOMIC DNA]</scope>
    <source>
        <strain evidence="4">END1</strain>
    </source>
</reference>
<keyword evidence="3" id="KW-0326">Glycosidase</keyword>
<dbReference type="GO" id="GO:0042742">
    <property type="term" value="P:defense response to bacterium"/>
    <property type="evidence" value="ECO:0007669"/>
    <property type="project" value="UniProtKB-KW"/>
</dbReference>
<dbReference type="GO" id="GO:0031640">
    <property type="term" value="P:killing of cells of another organism"/>
    <property type="evidence" value="ECO:0007669"/>
    <property type="project" value="UniProtKB-KW"/>
</dbReference>
<dbReference type="PANTHER" id="PTHR38107">
    <property type="match status" value="1"/>
</dbReference>
<evidence type="ECO:0000313" key="7">
    <source>
        <dbReference type="Proteomes" id="UP000623509"/>
    </source>
</evidence>
<evidence type="ECO:0000313" key="6">
    <source>
        <dbReference type="Proteomes" id="UP000216107"/>
    </source>
</evidence>